<comment type="similarity">
    <text evidence="1">Belongs to the CAND family.</text>
</comment>
<dbReference type="PANTHER" id="PTHR12696">
    <property type="entry name" value="TIP120"/>
    <property type="match status" value="1"/>
</dbReference>
<evidence type="ECO:0000259" key="5">
    <source>
        <dbReference type="Pfam" id="PF08623"/>
    </source>
</evidence>
<comment type="caution">
    <text evidence="6">The sequence shown here is derived from an EMBL/GenBank/DDBJ whole genome shotgun (WGS) entry which is preliminary data.</text>
</comment>
<keyword evidence="2" id="KW-0677">Repeat</keyword>
<dbReference type="STRING" id="45235.A0A2K3QPU1"/>
<dbReference type="Pfam" id="PF25782">
    <property type="entry name" value="TPR_CAND1"/>
    <property type="match status" value="1"/>
</dbReference>
<proteinExistence type="inferred from homology"/>
<dbReference type="OrthoDB" id="6260732at2759"/>
<name>A0A2K3QPU1_9HYPO</name>
<keyword evidence="3" id="KW-0833">Ubl conjugation pathway</keyword>
<gene>
    <name evidence="6" type="ORF">TCAP_00530</name>
</gene>
<dbReference type="Pfam" id="PF08623">
    <property type="entry name" value="TIP120"/>
    <property type="match status" value="1"/>
</dbReference>
<evidence type="ECO:0000313" key="7">
    <source>
        <dbReference type="Proteomes" id="UP000236621"/>
    </source>
</evidence>
<feature type="region of interest" description="Disordered" evidence="4">
    <location>
        <begin position="367"/>
        <end position="398"/>
    </location>
</feature>
<reference evidence="6 7" key="1">
    <citation type="submission" date="2017-08" db="EMBL/GenBank/DDBJ databases">
        <title>Harnessing the power of phylogenomics to disentangle the directionality and signatures of interkingdom host jumping in the parasitic fungal genus Tolypocladium.</title>
        <authorList>
            <person name="Quandt C.A."/>
            <person name="Patterson W."/>
            <person name="Spatafora J.W."/>
        </authorList>
    </citation>
    <scope>NUCLEOTIDE SEQUENCE [LARGE SCALE GENOMIC DNA]</scope>
    <source>
        <strain evidence="6 7">CBS 113982</strain>
    </source>
</reference>
<protein>
    <submittedName>
        <fullName evidence="6">Cullin-associated NEDD8-dissociated protein 1, C-terminal part</fullName>
    </submittedName>
</protein>
<dbReference type="InterPro" id="IPR016024">
    <property type="entry name" value="ARM-type_fold"/>
</dbReference>
<evidence type="ECO:0000256" key="3">
    <source>
        <dbReference type="ARBA" id="ARBA00022786"/>
    </source>
</evidence>
<evidence type="ECO:0000313" key="6">
    <source>
        <dbReference type="EMBL" id="PNY29556.1"/>
    </source>
</evidence>
<organism evidence="6 7">
    <name type="scientific">Tolypocladium capitatum</name>
    <dbReference type="NCBI Taxonomy" id="45235"/>
    <lineage>
        <taxon>Eukaryota</taxon>
        <taxon>Fungi</taxon>
        <taxon>Dikarya</taxon>
        <taxon>Ascomycota</taxon>
        <taxon>Pezizomycotina</taxon>
        <taxon>Sordariomycetes</taxon>
        <taxon>Hypocreomycetidae</taxon>
        <taxon>Hypocreales</taxon>
        <taxon>Ophiocordycipitaceae</taxon>
        <taxon>Tolypocladium</taxon>
    </lineage>
</organism>
<evidence type="ECO:0000256" key="4">
    <source>
        <dbReference type="SAM" id="MobiDB-lite"/>
    </source>
</evidence>
<dbReference type="GO" id="GO:0010265">
    <property type="term" value="P:SCF complex assembly"/>
    <property type="evidence" value="ECO:0007669"/>
    <property type="project" value="InterPro"/>
</dbReference>
<dbReference type="SUPFAM" id="SSF48371">
    <property type="entry name" value="ARM repeat"/>
    <property type="match status" value="1"/>
</dbReference>
<dbReference type="InterPro" id="IPR011989">
    <property type="entry name" value="ARM-like"/>
</dbReference>
<dbReference type="EMBL" id="NRSZ01000095">
    <property type="protein sequence ID" value="PNY29556.1"/>
    <property type="molecule type" value="Genomic_DNA"/>
</dbReference>
<dbReference type="Gene3D" id="1.25.10.10">
    <property type="entry name" value="Leucine-rich Repeat Variant"/>
    <property type="match status" value="1"/>
</dbReference>
<sequence length="1354" mass="146851">MASSAINPATPQAVMAHVRKLSDADPDFRFMSLNDLLQLLTMSKSDFLHHDYNIAARAVDSIIKTLDDQNSEVQNLAINLGPLVGKVPSSILPPMIDKLSSLKLKNSVDNTVPSLALRSVITALPRPVPGLPVTIEVRTAYDAIQRVLIPRLIGPGPLTLVPETTLSLPPVPLGLLQDENSINAEAVDVLIELVRCFGPLLQSVEVEATLQVVMQLLESTKGTSVVKKRAVVAISMLAVYLTEEQLDNVIHRLTSGLSKASANPATRRLYISILGSMARSIPPRFGPHLPKAAPFVLQALSEEELQLHMEKISDGEDLTQEFNEVREAALVAVEAFLASCPQEMRHYTDDTISSSLRYISYDPNYAVDDDEDMEVDDGDEDSDDDDFDDGDGFEDDDDDASWKVRRCAVKTLYTLIATRGSGDLLDNGVLYSRAAPALIKRIDEREENVRLEVISSLSLLIRKTGEGLHLADLSVDEMEPETVAQVPLSRKRRRQSSGCSANASRFMAVPGLTSPTLEKIPVTGPRADLSRLIPSIVKAGTKQLKAKTVATKQSIINLFDDLVSVQRGGLSEFFSEIIGPVAEEAKASSSGAVSSSLSTASGSASATPSTLRIAALRLTSDICKTHSSSLLQPYLSKIVAAVTSAVHDRFYKISSDAIRTAEELVKTITPPRSRNAGTKYKAELEKLYEALLDRGSANDADAEVRQRAIHALGVLVSRTSTIEGSDLLSSAKARVALNVLRDRLKNETTRLAAVRAVDNVAAFATVPGQLEKDWIQNVALELSAQLRKANRTLRGSSVMALKHLVLSNAAKGQLEASTIKGIVSALMPAITNSDTHLLGPALLILANLVQSNPDLVIDEDMIAALCQLLKSHFASIVLDQLLELISKVGQSGATKQLMQGLLKDVSVSGDPSVVGKVIGTLLVTGGDSTGVSLESFISELETSTQSGDEARVNLALAVLGEAGMRFGVNSPLKPALFLKQFHSEPDKVSLGAAVALGRAGSGNVRQFLPVILETMQGGGNTQYLLIQSIKEILQSISAQSADLGNYVIAIWDQLLQASEFADNRVVCAECVGRLVILDSGVFMPRLEALLRDTSSGIRGMAVQAVRYTLPESDEAFDAMLKHTLISMLLVMLQDREMDIRRLAMSTLNSAAHNKPDLILPHLGELVPFVLSESVIKPELIKEVMLGPFKHTVDDGLDVRKSAYETLYALMETAFTRMNNIDFYDRVVAGLKDDNDIRQLCNLMVTKLIVIDPDETTRRLDSIAETYRGVLSIKLKENAVKQDIEKQEEANKSVLRVTLLLGDKMKAMTGNAGAATSNAGAAGGWTSYWEWVSKEFDKQLKGLREETKELQTRMV</sequence>
<dbReference type="Proteomes" id="UP000236621">
    <property type="component" value="Unassembled WGS sequence"/>
</dbReference>
<accession>A0A2K3QPU1</accession>
<evidence type="ECO:0000256" key="1">
    <source>
        <dbReference type="ARBA" id="ARBA00007657"/>
    </source>
</evidence>
<evidence type="ECO:0000256" key="2">
    <source>
        <dbReference type="ARBA" id="ARBA00022737"/>
    </source>
</evidence>
<keyword evidence="7" id="KW-1185">Reference proteome</keyword>
<dbReference type="InterPro" id="IPR013932">
    <property type="entry name" value="TATA-bd_TIP120"/>
</dbReference>
<feature type="domain" description="TATA-binding protein interacting (TIP20)" evidence="5">
    <location>
        <begin position="1157"/>
        <end position="1331"/>
    </location>
</feature>
<dbReference type="InterPro" id="IPR039852">
    <property type="entry name" value="CAND1/CAND2"/>
</dbReference>